<accession>A0A4S4ER28</accession>
<organism evidence="1 2">
    <name type="scientific">Camellia sinensis var. sinensis</name>
    <name type="common">China tea</name>
    <dbReference type="NCBI Taxonomy" id="542762"/>
    <lineage>
        <taxon>Eukaryota</taxon>
        <taxon>Viridiplantae</taxon>
        <taxon>Streptophyta</taxon>
        <taxon>Embryophyta</taxon>
        <taxon>Tracheophyta</taxon>
        <taxon>Spermatophyta</taxon>
        <taxon>Magnoliopsida</taxon>
        <taxon>eudicotyledons</taxon>
        <taxon>Gunneridae</taxon>
        <taxon>Pentapetalae</taxon>
        <taxon>asterids</taxon>
        <taxon>Ericales</taxon>
        <taxon>Theaceae</taxon>
        <taxon>Camellia</taxon>
    </lineage>
</organism>
<proteinExistence type="predicted"/>
<dbReference type="Gene3D" id="3.40.50.620">
    <property type="entry name" value="HUPs"/>
    <property type="match status" value="1"/>
</dbReference>
<evidence type="ECO:0000313" key="2">
    <source>
        <dbReference type="Proteomes" id="UP000306102"/>
    </source>
</evidence>
<evidence type="ECO:0000313" key="1">
    <source>
        <dbReference type="EMBL" id="THG18626.1"/>
    </source>
</evidence>
<dbReference type="Proteomes" id="UP000306102">
    <property type="component" value="Unassembled WGS sequence"/>
</dbReference>
<name>A0A4S4ER28_CAMSN</name>
<gene>
    <name evidence="1" type="ORF">TEA_029950</name>
</gene>
<dbReference type="AlphaFoldDB" id="A0A4S4ER28"/>
<dbReference type="EMBL" id="SDRB02002943">
    <property type="protein sequence ID" value="THG18626.1"/>
    <property type="molecule type" value="Genomic_DNA"/>
</dbReference>
<keyword evidence="2" id="KW-1185">Reference proteome</keyword>
<sequence length="376" mass="42117">MSSSMENNPLPLMPGRVVIAYDATKDRNERELKRTVDNIRYRGDILHGGDTLMLLGVLHRLPHPMGYQMEASPISFLGTNMSAMKDEVSKKTDMYVNMLQQSAEECKKERVDIEVMITAGTPTKKVVLQEVTACNATWVVLDSFGTGFSVCPTLWVALGECANILLIDFQGFGRKKRAKGVMVAEMGLALIDWNPRVGIKGLMCILLPRALAFRISGRSSCIRKNHIHNFTDLQSRKKHLRRDLRFYLKHIPSKVAIIHDNLFVEVLRPYTTTDTDNVEHRVVYSIAKPVPLLAVQDNENNERSIISCGSCPASMTSMESSDMLKNSLASSFAHRSREHSFSSGDFGSTSKQEKSGQKASCNFKLVQNHIVFIFDS</sequence>
<reference evidence="1 2" key="1">
    <citation type="journal article" date="2018" name="Proc. Natl. Acad. Sci. U.S.A.">
        <title>Draft genome sequence of Camellia sinensis var. sinensis provides insights into the evolution of the tea genome and tea quality.</title>
        <authorList>
            <person name="Wei C."/>
            <person name="Yang H."/>
            <person name="Wang S."/>
            <person name="Zhao J."/>
            <person name="Liu C."/>
            <person name="Gao L."/>
            <person name="Xia E."/>
            <person name="Lu Y."/>
            <person name="Tai Y."/>
            <person name="She G."/>
            <person name="Sun J."/>
            <person name="Cao H."/>
            <person name="Tong W."/>
            <person name="Gao Q."/>
            <person name="Li Y."/>
            <person name="Deng W."/>
            <person name="Jiang X."/>
            <person name="Wang W."/>
            <person name="Chen Q."/>
            <person name="Zhang S."/>
            <person name="Li H."/>
            <person name="Wu J."/>
            <person name="Wang P."/>
            <person name="Li P."/>
            <person name="Shi C."/>
            <person name="Zheng F."/>
            <person name="Jian J."/>
            <person name="Huang B."/>
            <person name="Shan D."/>
            <person name="Shi M."/>
            <person name="Fang C."/>
            <person name="Yue Y."/>
            <person name="Li F."/>
            <person name="Li D."/>
            <person name="Wei S."/>
            <person name="Han B."/>
            <person name="Jiang C."/>
            <person name="Yin Y."/>
            <person name="Xia T."/>
            <person name="Zhang Z."/>
            <person name="Bennetzen J.L."/>
            <person name="Zhao S."/>
            <person name="Wan X."/>
        </authorList>
    </citation>
    <scope>NUCLEOTIDE SEQUENCE [LARGE SCALE GENOMIC DNA]</scope>
    <source>
        <strain evidence="2">cv. Shuchazao</strain>
        <tissue evidence="1">Leaf</tissue>
    </source>
</reference>
<dbReference type="STRING" id="542762.A0A4S4ER28"/>
<protein>
    <submittedName>
        <fullName evidence="1">Uncharacterized protein</fullName>
    </submittedName>
</protein>
<comment type="caution">
    <text evidence="1">The sequence shown here is derived from an EMBL/GenBank/DDBJ whole genome shotgun (WGS) entry which is preliminary data.</text>
</comment>
<dbReference type="InterPro" id="IPR014729">
    <property type="entry name" value="Rossmann-like_a/b/a_fold"/>
</dbReference>